<reference evidence="4" key="2">
    <citation type="journal article" name="BMC Genomics">
        <title>Long-read sequencing and de novo genome assembly of marine medaka (Oryzias melastigma).</title>
        <authorList>
            <person name="Liang P."/>
            <person name="Saqib H.S.A."/>
            <person name="Ni X."/>
            <person name="Shen Y."/>
        </authorList>
    </citation>
    <scope>NUCLEOTIDE SEQUENCE</scope>
    <source>
        <strain evidence="4">Bigg-433</strain>
    </source>
</reference>
<dbReference type="SUPFAM" id="SSF55681">
    <property type="entry name" value="Class II aaRS and biotin synthetases"/>
    <property type="match status" value="1"/>
</dbReference>
<dbReference type="Gene3D" id="3.30.390.50">
    <property type="entry name" value="CO dehydrogenase flavoprotein, C-terminal domain"/>
    <property type="match status" value="1"/>
</dbReference>
<protein>
    <submittedName>
        <fullName evidence="4 5">Lipoyltransferase 1</fullName>
    </submittedName>
</protein>
<dbReference type="GO" id="GO:0017118">
    <property type="term" value="F:lipoyltransferase activity"/>
    <property type="evidence" value="ECO:0007669"/>
    <property type="project" value="TreeGrafter"/>
</dbReference>
<name>A0A3B3CBF1_ORYME</name>
<evidence type="ECO:0000256" key="2">
    <source>
        <dbReference type="ARBA" id="ARBA00008242"/>
    </source>
</evidence>
<evidence type="ECO:0000313" key="5">
    <source>
        <dbReference type="Ensembl" id="ENSOMEP00000014934.1"/>
    </source>
</evidence>
<comment type="similarity">
    <text evidence="2">Belongs to the LplA family.</text>
</comment>
<reference evidence="5" key="1">
    <citation type="submission" date="2025-05" db="UniProtKB">
        <authorList>
            <consortium name="Ensembl"/>
        </authorList>
    </citation>
    <scope>IDENTIFICATION</scope>
</reference>
<dbReference type="PANTHER" id="PTHR12561:SF3">
    <property type="entry name" value="LIPOYLTRANSFERASE 1, MITOCHONDRIAL"/>
    <property type="match status" value="1"/>
</dbReference>
<accession>A0A3B3CBF1</accession>
<dbReference type="Gene3D" id="3.30.930.10">
    <property type="entry name" value="Bira Bifunctional Protein, Domain 2"/>
    <property type="match status" value="1"/>
</dbReference>
<dbReference type="PANTHER" id="PTHR12561">
    <property type="entry name" value="LIPOATE-PROTEIN LIGASE"/>
    <property type="match status" value="1"/>
</dbReference>
<evidence type="ECO:0000313" key="4">
    <source>
        <dbReference type="EMBL" id="KAF6734945.1"/>
    </source>
</evidence>
<dbReference type="GO" id="GO:0009249">
    <property type="term" value="P:protein lipoylation"/>
    <property type="evidence" value="ECO:0007669"/>
    <property type="project" value="InterPro"/>
</dbReference>
<dbReference type="PaxDb" id="30732-ENSOMEP00000014934"/>
<dbReference type="GeneTree" id="ENSGT00390000008846"/>
<proteinExistence type="inferred from homology"/>
<dbReference type="PROSITE" id="PS51733">
    <property type="entry name" value="BPL_LPL_CATALYTIC"/>
    <property type="match status" value="1"/>
</dbReference>
<keyword evidence="6" id="KW-1185">Reference proteome</keyword>
<dbReference type="InterPro" id="IPR004562">
    <property type="entry name" value="LipoylTrfase_LipoateP_Ligase"/>
</dbReference>
<dbReference type="STRING" id="30732.ENSOMEP00000014934"/>
<dbReference type="Ensembl" id="ENSOMET00000022961.1">
    <property type="protein sequence ID" value="ENSOMEP00000014934.1"/>
    <property type="gene ID" value="ENSOMEG00000016470.1"/>
</dbReference>
<dbReference type="Pfam" id="PF21948">
    <property type="entry name" value="LplA-B_cat"/>
    <property type="match status" value="1"/>
</dbReference>
<feature type="domain" description="BPL/LPL catalytic" evidence="3">
    <location>
        <begin position="63"/>
        <end position="249"/>
    </location>
</feature>
<dbReference type="OMA" id="RYQNWDW"/>
<organism evidence="5 6">
    <name type="scientific">Oryzias melastigma</name>
    <name type="common">Marine medaka</name>
    <dbReference type="NCBI Taxonomy" id="30732"/>
    <lineage>
        <taxon>Eukaryota</taxon>
        <taxon>Metazoa</taxon>
        <taxon>Chordata</taxon>
        <taxon>Craniata</taxon>
        <taxon>Vertebrata</taxon>
        <taxon>Euteleostomi</taxon>
        <taxon>Actinopterygii</taxon>
        <taxon>Neopterygii</taxon>
        <taxon>Teleostei</taxon>
        <taxon>Neoteleostei</taxon>
        <taxon>Acanthomorphata</taxon>
        <taxon>Ovalentaria</taxon>
        <taxon>Atherinomorphae</taxon>
        <taxon>Beloniformes</taxon>
        <taxon>Adrianichthyidae</taxon>
        <taxon>Oryziinae</taxon>
        <taxon>Oryzias</taxon>
    </lineage>
</organism>
<sequence>MLQLRRTLALLRGETGNQRARTGSTFPFLNSTDASSGLVLQSQSTDVYQNLALEDWIDAHVDLQQRGILLLWRNRPAVVIGRHQNPWSECNLPAMREMGIALARRRSGGGTVFHDHGNLNMTFFASKKAYDRKRNLKVVTEALRRLRPNLDIQATDRFDILLKGHYKISGTASRLSRKSSYHHCTLLYSADRSALSTVLRPSCPGIQSNATPSVPSPVANLIDHAPSLALEELLEALVQQYNTEFGFSSACTLVDPSDESAFPGVGTMATELRSWDWTFGRTPKFRVETLLELRDEQPPARCSAQLQVEVKAGQVESCRLDVPASWIPLRLSGQLSDVLVGERFCPHRAAAAVAAMLRSERGQFHSRLHNLCEAVLAVMG</sequence>
<evidence type="ECO:0000259" key="3">
    <source>
        <dbReference type="PROSITE" id="PS51733"/>
    </source>
</evidence>
<dbReference type="AlphaFoldDB" id="A0A3B3CBF1"/>
<comment type="pathway">
    <text evidence="1">Protein modification; protein lipoylation via exogenous pathway; protein N(6)-(lipoyl)lysine from lipoate: step 2/2.</text>
</comment>
<dbReference type="GO" id="GO:0005739">
    <property type="term" value="C:mitochondrion"/>
    <property type="evidence" value="ECO:0007669"/>
    <property type="project" value="TreeGrafter"/>
</dbReference>
<dbReference type="InterPro" id="IPR045864">
    <property type="entry name" value="aa-tRNA-synth_II/BPL/LPL"/>
</dbReference>
<dbReference type="CDD" id="cd16443">
    <property type="entry name" value="LplA"/>
    <property type="match status" value="1"/>
</dbReference>
<evidence type="ECO:0000256" key="1">
    <source>
        <dbReference type="ARBA" id="ARBA00005085"/>
    </source>
</evidence>
<dbReference type="FunFam" id="3.30.930.10:FF:000045">
    <property type="entry name" value="lipoyltransferase 1, mitochondrial"/>
    <property type="match status" value="1"/>
</dbReference>
<dbReference type="OrthoDB" id="201621at2759"/>
<dbReference type="InterPro" id="IPR004143">
    <property type="entry name" value="BPL_LPL_catalytic"/>
</dbReference>
<keyword evidence="4" id="KW-0808">Transferase</keyword>
<gene>
    <name evidence="4" type="ORF">FQA47_022243</name>
</gene>
<dbReference type="Proteomes" id="UP000646548">
    <property type="component" value="Unassembled WGS sequence"/>
</dbReference>
<evidence type="ECO:0000313" key="6">
    <source>
        <dbReference type="Proteomes" id="UP000261560"/>
    </source>
</evidence>
<dbReference type="EMBL" id="WKFB01000124">
    <property type="protein sequence ID" value="KAF6734945.1"/>
    <property type="molecule type" value="Genomic_DNA"/>
</dbReference>
<dbReference type="Proteomes" id="UP000261560">
    <property type="component" value="Unplaced"/>
</dbReference>
<dbReference type="UniPathway" id="UPA00537">
    <property type="reaction ID" value="UER00595"/>
</dbReference>